<evidence type="ECO:0000313" key="4">
    <source>
        <dbReference type="Proteomes" id="UP000236291"/>
    </source>
</evidence>
<keyword evidence="1" id="KW-0175">Coiled coil</keyword>
<reference evidence="3 4" key="1">
    <citation type="journal article" date="2014" name="Am. J. Bot.">
        <title>Genome assembly and annotation for red clover (Trifolium pratense; Fabaceae).</title>
        <authorList>
            <person name="Istvanek J."/>
            <person name="Jaros M."/>
            <person name="Krenek A."/>
            <person name="Repkova J."/>
        </authorList>
    </citation>
    <scope>NUCLEOTIDE SEQUENCE [LARGE SCALE GENOMIC DNA]</scope>
    <source>
        <strain evidence="4">cv. Tatra</strain>
        <tissue evidence="3">Young leaves</tissue>
    </source>
</reference>
<dbReference type="InterPro" id="IPR043424">
    <property type="entry name" value="BLT-like"/>
</dbReference>
<comment type="caution">
    <text evidence="3">The sequence shown here is derived from an EMBL/GenBank/DDBJ whole genome shotgun (WGS) entry which is preliminary data.</text>
</comment>
<feature type="coiled-coil region" evidence="1">
    <location>
        <begin position="211"/>
        <end position="341"/>
    </location>
</feature>
<evidence type="ECO:0000256" key="1">
    <source>
        <dbReference type="SAM" id="Coils"/>
    </source>
</evidence>
<proteinExistence type="predicted"/>
<evidence type="ECO:0000256" key="2">
    <source>
        <dbReference type="SAM" id="MobiDB-lite"/>
    </source>
</evidence>
<name>A0A2K3PPH1_TRIPR</name>
<protein>
    <submittedName>
        <fullName evidence="3">Uncharacterized protein</fullName>
    </submittedName>
</protein>
<dbReference type="PANTHER" id="PTHR31071:SF16">
    <property type="entry name" value="MYB-LIKE PROTEIN Z ISOFORM X1"/>
    <property type="match status" value="1"/>
</dbReference>
<accession>A0A2K3PPH1</accession>
<reference evidence="3 4" key="2">
    <citation type="journal article" date="2017" name="Front. Plant Sci.">
        <title>Gene Classification and Mining of Molecular Markers Useful in Red Clover (Trifolium pratense) Breeding.</title>
        <authorList>
            <person name="Istvanek J."/>
            <person name="Dluhosova J."/>
            <person name="Dluhos P."/>
            <person name="Patkova L."/>
            <person name="Nedelnik J."/>
            <person name="Repkova J."/>
        </authorList>
    </citation>
    <scope>NUCLEOTIDE SEQUENCE [LARGE SCALE GENOMIC DNA]</scope>
    <source>
        <strain evidence="4">cv. Tatra</strain>
        <tissue evidence="3">Young leaves</tissue>
    </source>
</reference>
<dbReference type="EMBL" id="ASHM01009148">
    <property type="protein sequence ID" value="PNY17179.1"/>
    <property type="molecule type" value="Genomic_DNA"/>
</dbReference>
<sequence>METHHHHHHHHSTKTTPLHSSGSGLHSKEKKELSVSARKLAATLWEFNDLTPSSLKKEPMKSNKDNVERLCRSVLLAPQKLDPLFSPFSEKGKNELKDKKNCGKCEVGVKNRLKDAKSAISTSKKLLKLLSQMVVENNDSSRSMPLIFSMSNELDRARSQIDQFIQEQSSNQNDIENLLNHFVEEKIAWKRREKEKIREATTSIAQELEVEKKLRRQTERLNMKIAKEMENVKASYSKLSKEHEREKRAKEILEQVCDELAKGIGEDREQIEEMKRESGKIREEVEKEREMLQIADVLREERVHMKLSEAKHHFEEKNAMLENIRNELENFIRNKVQEKGDDLDANQGLEKLKNLEFYLNKKFLEFQNVEENDLIIKDSIDNEDESVESDLQSIELSMDNENTSYKWSYACENIPHFEAKRVSIDKDIGRTSFSDWGSICFNKGTKKKDFVDIQESCDQLEIGKSLEFIFGDEIQKGKIENESLRCIDGEAGENALFLEGCDMKKECAERN</sequence>
<feature type="compositionally biased region" description="Polar residues" evidence="2">
    <location>
        <begin position="14"/>
        <end position="24"/>
    </location>
</feature>
<dbReference type="Proteomes" id="UP000236291">
    <property type="component" value="Unassembled WGS sequence"/>
</dbReference>
<dbReference type="PANTHER" id="PTHR31071">
    <property type="entry name" value="GB|AAF24581.1"/>
    <property type="match status" value="1"/>
</dbReference>
<gene>
    <name evidence="3" type="ORF">L195_g013917</name>
</gene>
<dbReference type="AlphaFoldDB" id="A0A2K3PPH1"/>
<organism evidence="3 4">
    <name type="scientific">Trifolium pratense</name>
    <name type="common">Red clover</name>
    <dbReference type="NCBI Taxonomy" id="57577"/>
    <lineage>
        <taxon>Eukaryota</taxon>
        <taxon>Viridiplantae</taxon>
        <taxon>Streptophyta</taxon>
        <taxon>Embryophyta</taxon>
        <taxon>Tracheophyta</taxon>
        <taxon>Spermatophyta</taxon>
        <taxon>Magnoliopsida</taxon>
        <taxon>eudicotyledons</taxon>
        <taxon>Gunneridae</taxon>
        <taxon>Pentapetalae</taxon>
        <taxon>rosids</taxon>
        <taxon>fabids</taxon>
        <taxon>Fabales</taxon>
        <taxon>Fabaceae</taxon>
        <taxon>Papilionoideae</taxon>
        <taxon>50 kb inversion clade</taxon>
        <taxon>NPAAA clade</taxon>
        <taxon>Hologalegina</taxon>
        <taxon>IRL clade</taxon>
        <taxon>Trifolieae</taxon>
        <taxon>Trifolium</taxon>
    </lineage>
</organism>
<feature type="compositionally biased region" description="Basic residues" evidence="2">
    <location>
        <begin position="1"/>
        <end position="13"/>
    </location>
</feature>
<evidence type="ECO:0000313" key="3">
    <source>
        <dbReference type="EMBL" id="PNY17179.1"/>
    </source>
</evidence>
<feature type="region of interest" description="Disordered" evidence="2">
    <location>
        <begin position="1"/>
        <end position="33"/>
    </location>
</feature>